<evidence type="ECO:0000313" key="2">
    <source>
        <dbReference type="EMBL" id="MBE1611761.1"/>
    </source>
</evidence>
<protein>
    <submittedName>
        <fullName evidence="2">Uncharacterized protein</fullName>
    </submittedName>
</protein>
<evidence type="ECO:0000256" key="1">
    <source>
        <dbReference type="SAM" id="MobiDB-lite"/>
    </source>
</evidence>
<proteinExistence type="predicted"/>
<gene>
    <name evidence="2" type="ORF">HEB94_008609</name>
</gene>
<dbReference type="Proteomes" id="UP000638648">
    <property type="component" value="Unassembled WGS sequence"/>
</dbReference>
<dbReference type="EMBL" id="JADBEM010000001">
    <property type="protein sequence ID" value="MBE1611761.1"/>
    <property type="molecule type" value="Genomic_DNA"/>
</dbReference>
<evidence type="ECO:0000313" key="3">
    <source>
        <dbReference type="Proteomes" id="UP000638648"/>
    </source>
</evidence>
<feature type="region of interest" description="Disordered" evidence="1">
    <location>
        <begin position="1"/>
        <end position="53"/>
    </location>
</feature>
<reference evidence="2" key="1">
    <citation type="submission" date="2020-10" db="EMBL/GenBank/DDBJ databases">
        <title>Sequencing the genomes of 1000 actinobacteria strains.</title>
        <authorList>
            <person name="Klenk H.-P."/>
        </authorList>
    </citation>
    <scope>NUCLEOTIDE SEQUENCE</scope>
    <source>
        <strain evidence="2">DSM 45354</strain>
    </source>
</reference>
<dbReference type="RefSeq" id="WP_192754923.1">
    <property type="nucleotide sequence ID" value="NZ_BAABJL010000176.1"/>
</dbReference>
<feature type="compositionally biased region" description="Acidic residues" evidence="1">
    <location>
        <begin position="1"/>
        <end position="38"/>
    </location>
</feature>
<name>A0A927RP45_9ACTN</name>
<sequence length="53" mass="6102">MSEIEVPFEDAVEIEDELEAEASEDVEEPDIEAPEADFAEQRLEVDLDDDDYR</sequence>
<keyword evidence="3" id="KW-1185">Reference proteome</keyword>
<dbReference type="AlphaFoldDB" id="A0A927RP45"/>
<comment type="caution">
    <text evidence="2">The sequence shown here is derived from an EMBL/GenBank/DDBJ whole genome shotgun (WGS) entry which is preliminary data.</text>
</comment>
<organism evidence="2 3">
    <name type="scientific">Actinopolymorpha pittospori</name>
    <dbReference type="NCBI Taxonomy" id="648752"/>
    <lineage>
        <taxon>Bacteria</taxon>
        <taxon>Bacillati</taxon>
        <taxon>Actinomycetota</taxon>
        <taxon>Actinomycetes</taxon>
        <taxon>Propionibacteriales</taxon>
        <taxon>Actinopolymorphaceae</taxon>
        <taxon>Actinopolymorpha</taxon>
    </lineage>
</organism>
<accession>A0A927RP45</accession>